<keyword evidence="4" id="KW-1185">Reference proteome</keyword>
<evidence type="ECO:0000313" key="4">
    <source>
        <dbReference type="Proteomes" id="UP000184292"/>
    </source>
</evidence>
<feature type="domain" description="SnoaL-like" evidence="2">
    <location>
        <begin position="9"/>
        <end position="100"/>
    </location>
</feature>
<accession>A0A1M6G9C9</accession>
<proteinExistence type="predicted"/>
<dbReference type="InterPro" id="IPR037401">
    <property type="entry name" value="SnoaL-like"/>
</dbReference>
<dbReference type="SUPFAM" id="SSF54427">
    <property type="entry name" value="NTF2-like"/>
    <property type="match status" value="1"/>
</dbReference>
<dbReference type="Gene3D" id="3.10.450.50">
    <property type="match status" value="1"/>
</dbReference>
<gene>
    <name evidence="3" type="ORF">SAMN05444417_2757</name>
</gene>
<feature type="region of interest" description="Disordered" evidence="1">
    <location>
        <begin position="121"/>
        <end position="140"/>
    </location>
</feature>
<name>A0A1M6G9C9_9RHOB</name>
<dbReference type="Pfam" id="PF12680">
    <property type="entry name" value="SnoaL_2"/>
    <property type="match status" value="1"/>
</dbReference>
<dbReference type="RefSeq" id="WP_073331695.1">
    <property type="nucleotide sequence ID" value="NZ_FQYO01000004.1"/>
</dbReference>
<dbReference type="Proteomes" id="UP000184292">
    <property type="component" value="Unassembled WGS sequence"/>
</dbReference>
<dbReference type="OrthoDB" id="333383at2"/>
<sequence>MTPDPKSFVADWQAAWNSYDMPRLMAHFRPDIVYRSPQAETICGNGEVRGIQALTAYWCATLERDPDQEVEVLDVFTGFETIVIVWRDRGGPPVAESFHFDENGAIDVAAACPRTGPIDARPGIPLGSMATPQAATRLPA</sequence>
<dbReference type="InterPro" id="IPR032710">
    <property type="entry name" value="NTF2-like_dom_sf"/>
</dbReference>
<organism evidence="3 4">
    <name type="scientific">Wenxinia saemankumensis</name>
    <dbReference type="NCBI Taxonomy" id="1447782"/>
    <lineage>
        <taxon>Bacteria</taxon>
        <taxon>Pseudomonadati</taxon>
        <taxon>Pseudomonadota</taxon>
        <taxon>Alphaproteobacteria</taxon>
        <taxon>Rhodobacterales</taxon>
        <taxon>Roseobacteraceae</taxon>
        <taxon>Wenxinia</taxon>
    </lineage>
</organism>
<dbReference type="EMBL" id="FQYO01000004">
    <property type="protein sequence ID" value="SHJ06528.1"/>
    <property type="molecule type" value="Genomic_DNA"/>
</dbReference>
<evidence type="ECO:0000313" key="3">
    <source>
        <dbReference type="EMBL" id="SHJ06528.1"/>
    </source>
</evidence>
<evidence type="ECO:0000256" key="1">
    <source>
        <dbReference type="SAM" id="MobiDB-lite"/>
    </source>
</evidence>
<reference evidence="3 4" key="1">
    <citation type="submission" date="2016-11" db="EMBL/GenBank/DDBJ databases">
        <authorList>
            <person name="Jaros S."/>
            <person name="Januszkiewicz K."/>
            <person name="Wedrychowicz H."/>
        </authorList>
    </citation>
    <scope>NUCLEOTIDE SEQUENCE [LARGE SCALE GENOMIC DNA]</scope>
    <source>
        <strain evidence="3 4">DSM 100565</strain>
    </source>
</reference>
<protein>
    <submittedName>
        <fullName evidence="3">SnoaL-like domain-containing protein</fullName>
    </submittedName>
</protein>
<dbReference type="STRING" id="1447782.SAMN05444417_2757"/>
<dbReference type="AlphaFoldDB" id="A0A1M6G9C9"/>
<evidence type="ECO:0000259" key="2">
    <source>
        <dbReference type="Pfam" id="PF12680"/>
    </source>
</evidence>